<gene>
    <name evidence="1" type="ORF">C9374_006554</name>
</gene>
<dbReference type="Gene3D" id="2.120.10.30">
    <property type="entry name" value="TolB, C-terminal domain"/>
    <property type="match status" value="1"/>
</dbReference>
<dbReference type="InterPro" id="IPR011042">
    <property type="entry name" value="6-blade_b-propeller_TolB-like"/>
</dbReference>
<evidence type="ECO:0000313" key="2">
    <source>
        <dbReference type="Proteomes" id="UP000816034"/>
    </source>
</evidence>
<dbReference type="GeneID" id="68099008"/>
<protein>
    <submittedName>
        <fullName evidence="1">Uncharacterized protein</fullName>
    </submittedName>
</protein>
<accession>A0AA88KGS3</accession>
<reference evidence="1 2" key="1">
    <citation type="journal article" date="2018" name="BMC Genomics">
        <title>The genome of Naegleria lovaniensis, the basis for a comparative approach to unravel pathogenicity factors of the human pathogenic amoeba N. fowleri.</title>
        <authorList>
            <person name="Liechti N."/>
            <person name="Schurch N."/>
            <person name="Bruggmann R."/>
            <person name="Wittwer M."/>
        </authorList>
    </citation>
    <scope>NUCLEOTIDE SEQUENCE [LARGE SCALE GENOMIC DNA]</scope>
    <source>
        <strain evidence="1 2">ATCC 30569</strain>
    </source>
</reference>
<keyword evidence="2" id="KW-1185">Reference proteome</keyword>
<dbReference type="SUPFAM" id="SSF63829">
    <property type="entry name" value="Calcium-dependent phosphotriesterase"/>
    <property type="match status" value="1"/>
</dbReference>
<comment type="caution">
    <text evidence="1">The sequence shown here is derived from an EMBL/GenBank/DDBJ whole genome shotgun (WGS) entry which is preliminary data.</text>
</comment>
<sequence>MMTVAGGGNIEFHRNSPPDMKVPATSVQLGFPSYVYAPGNGYFYLSNDDYCRIMRVSQKDGMIESVVGNGECGDFKDHTPASKSTVHMYRFVVSKFNGDMFFGGDQGIFKVALSQPDGLIYSMTSSNRSDGFSWVDKVRNPDDGTLSVKNYIAPIQGITLGSDMNAKGDLYFAQGPGRITRIVQSGSSNDKSQWKLQTLFGSKTYMIDGIPANYVNPQSLSAVFKVSPKTSSRLVTPGDFIYLDVQYIRRIANQSTIVSTLFVDTNGDAVDIASDSKDSFYYASDHLLYHYNMTSQEMKLIAGIKGQEGYSPDGSPAKSSTLGSLTAIIAHPVTGQVVFIEEQSVVRTIDSNGLLQTLAGGGDLKYKSGIPPRQASLRSPTMLQYSSDGSKLYICDQHYSVIMMVTFNSTSAPLLYIVAGSQQSFNDGQDGIPATQASLSSPSSFLVLPSSGDLLISEFSLIRRVSVKTGLIYTVYGKIATGYTPDGPFKGTSSYLVTPNLMNIDPYDGGNVIYFGDTFSNVLRSIETSCPDHSWRLDETWSSCVKCSPGTKSTKDFVYCV</sequence>
<name>A0AA88KGS3_NAELO</name>
<dbReference type="RefSeq" id="XP_044546699.1">
    <property type="nucleotide sequence ID" value="XM_044696427.1"/>
</dbReference>
<dbReference type="Proteomes" id="UP000816034">
    <property type="component" value="Unassembled WGS sequence"/>
</dbReference>
<dbReference type="EMBL" id="PYSW02000028">
    <property type="protein sequence ID" value="KAG2379437.1"/>
    <property type="molecule type" value="Genomic_DNA"/>
</dbReference>
<proteinExistence type="predicted"/>
<evidence type="ECO:0000313" key="1">
    <source>
        <dbReference type="EMBL" id="KAG2379437.1"/>
    </source>
</evidence>
<dbReference type="AlphaFoldDB" id="A0AA88KGS3"/>
<organism evidence="1 2">
    <name type="scientific">Naegleria lovaniensis</name>
    <name type="common">Amoeba</name>
    <dbReference type="NCBI Taxonomy" id="51637"/>
    <lineage>
        <taxon>Eukaryota</taxon>
        <taxon>Discoba</taxon>
        <taxon>Heterolobosea</taxon>
        <taxon>Tetramitia</taxon>
        <taxon>Eutetramitia</taxon>
        <taxon>Vahlkampfiidae</taxon>
        <taxon>Naegleria</taxon>
    </lineage>
</organism>